<dbReference type="SUPFAM" id="SSF63520">
    <property type="entry name" value="PTS-regulatory domain, PRD"/>
    <property type="match status" value="2"/>
</dbReference>
<dbReference type="PROSITE" id="PS51094">
    <property type="entry name" value="PTS_EIIA_TYPE_2"/>
    <property type="match status" value="1"/>
</dbReference>
<dbReference type="Proteomes" id="UP000016638">
    <property type="component" value="Unassembled WGS sequence"/>
</dbReference>
<dbReference type="GO" id="GO:0009401">
    <property type="term" value="P:phosphoenolpyruvate-dependent sugar phosphotransferase system"/>
    <property type="evidence" value="ECO:0007669"/>
    <property type="project" value="InterPro"/>
</dbReference>
<keyword evidence="3" id="KW-0805">Transcription regulation</keyword>
<dbReference type="Gene3D" id="3.40.930.10">
    <property type="entry name" value="Mannitol-specific EII, Chain A"/>
    <property type="match status" value="1"/>
</dbReference>
<feature type="domain" description="PRD" evidence="8">
    <location>
        <begin position="174"/>
        <end position="279"/>
    </location>
</feature>
<dbReference type="GO" id="GO:0006355">
    <property type="term" value="P:regulation of DNA-templated transcription"/>
    <property type="evidence" value="ECO:0007669"/>
    <property type="project" value="InterPro"/>
</dbReference>
<dbReference type="OrthoDB" id="3175596at2"/>
<evidence type="ECO:0000256" key="2">
    <source>
        <dbReference type="ARBA" id="ARBA00022737"/>
    </source>
</evidence>
<dbReference type="PATRIC" id="fig|1125712.3.peg.819"/>
<evidence type="ECO:0000256" key="3">
    <source>
        <dbReference type="ARBA" id="ARBA00023015"/>
    </source>
</evidence>
<comment type="caution">
    <text evidence="9">The sequence shown here is derived from an EMBL/GenBank/DDBJ whole genome shotgun (WGS) entry which is preliminary data.</text>
</comment>
<dbReference type="SUPFAM" id="SSF46785">
    <property type="entry name" value="Winged helix' DNA-binding domain"/>
    <property type="match status" value="1"/>
</dbReference>
<sequence length="636" mass="71982">MDHQLMKCISIIRDLGVADAQTLSSRLGVTTRTVRTYVRRINRTLAGVAHIQTVRERGYRLVIDDEDAFGRLQRLHGATDRLPSTPQERVSYLADDLLMRNDWITLDELSESLFVSRTTVSSDLKQVEKSLTEFGLRIERRSHHGIRVVGPEMARRLCLASLVVGSEVEGSDSSKSSAMLSEIDECVSEVAREEDVQIRNFVYRNLLIHVAIAIERIRGGCYVPMERSQLQSIKRSTYFSTAQRMARALEERLRISLPEEEVAYIAIHLAGKETIEAQPSSDDGRLVIPEEVWDVVGQITDLVGKDFHFDLSDDLELRMNLARHIAPLSVRMLYHMQASNPILSDIKVHYPLAYHMALDCAPLLTQRWGSELSEDEVGYIALSFALALERSRTQVERKNVLMVCASGEGSARLLELRFRERFGNQVNRVETCDVSLVGSRDLSDIDYVITTVPIRERLRVPILEVGNFLEDADLDNIKVLLSRNATEGVRGYFPPELFLPHLDLSSREEAIDLLSKRVAEREGLGEELTASVWRREELATTAFGNYVAMPHPLETMGSRTVVCVGIAKREIDWLGKPVRAVFLVSIAKGHGDLQEFYHVMAALLMSERDVARLVERQDYETLASMLDEHCHDLERS</sequence>
<dbReference type="InterPro" id="IPR013011">
    <property type="entry name" value="PTS_EIIB_2"/>
</dbReference>
<reference evidence="9 10" key="1">
    <citation type="submission" date="2013-08" db="EMBL/GenBank/DDBJ databases">
        <authorList>
            <person name="Durkin A.S."/>
            <person name="Haft D.R."/>
            <person name="McCorrison J."/>
            <person name="Torralba M."/>
            <person name="Gillis M."/>
            <person name="Haft D.H."/>
            <person name="Methe B."/>
            <person name="Sutton G."/>
            <person name="Nelson K.E."/>
        </authorList>
    </citation>
    <scope>NUCLEOTIDE SEQUENCE [LARGE SCALE GENOMIC DNA]</scope>
    <source>
        <strain evidence="9 10">F0195</strain>
    </source>
</reference>
<accession>U2T8D2</accession>
<dbReference type="PANTHER" id="PTHR30185">
    <property type="entry name" value="CRYPTIC BETA-GLUCOSIDE BGL OPERON ANTITERMINATOR"/>
    <property type="match status" value="1"/>
</dbReference>
<dbReference type="AlphaFoldDB" id="U2T8D2"/>
<dbReference type="GO" id="GO:0008982">
    <property type="term" value="F:protein-N(PI)-phosphohistidine-sugar phosphotransferase activity"/>
    <property type="evidence" value="ECO:0007669"/>
    <property type="project" value="InterPro"/>
</dbReference>
<dbReference type="InterPro" id="IPR036388">
    <property type="entry name" value="WH-like_DNA-bd_sf"/>
</dbReference>
<dbReference type="SUPFAM" id="SSF52794">
    <property type="entry name" value="PTS system IIB component-like"/>
    <property type="match status" value="1"/>
</dbReference>
<dbReference type="Pfam" id="PF05043">
    <property type="entry name" value="Mga"/>
    <property type="match status" value="1"/>
</dbReference>
<dbReference type="InterPro" id="IPR036095">
    <property type="entry name" value="PTS_EIIB-like_sf"/>
</dbReference>
<evidence type="ECO:0000313" key="10">
    <source>
        <dbReference type="Proteomes" id="UP000016638"/>
    </source>
</evidence>
<keyword evidence="1" id="KW-0808">Transferase</keyword>
<keyword evidence="2" id="KW-0677">Repeat</keyword>
<dbReference type="InterPro" id="IPR002178">
    <property type="entry name" value="PTS_EIIA_type-2_dom"/>
</dbReference>
<dbReference type="Pfam" id="PF08279">
    <property type="entry name" value="HTH_11"/>
    <property type="match status" value="1"/>
</dbReference>
<dbReference type="InterPro" id="IPR007737">
    <property type="entry name" value="Mga_HTH"/>
</dbReference>
<keyword evidence="5" id="KW-0804">Transcription</keyword>
<evidence type="ECO:0000313" key="9">
    <source>
        <dbReference type="EMBL" id="ERL09274.1"/>
    </source>
</evidence>
<dbReference type="CDD" id="cd05568">
    <property type="entry name" value="PTS_IIB_bgl_like"/>
    <property type="match status" value="1"/>
</dbReference>
<evidence type="ECO:0000259" key="7">
    <source>
        <dbReference type="PROSITE" id="PS51099"/>
    </source>
</evidence>
<evidence type="ECO:0000259" key="6">
    <source>
        <dbReference type="PROSITE" id="PS51094"/>
    </source>
</evidence>
<dbReference type="Gene3D" id="1.10.10.10">
    <property type="entry name" value="Winged helix-like DNA-binding domain superfamily/Winged helix DNA-binding domain"/>
    <property type="match status" value="2"/>
</dbReference>
<feature type="domain" description="PTS EIIA type-2" evidence="6">
    <location>
        <begin position="491"/>
        <end position="629"/>
    </location>
</feature>
<dbReference type="Gene3D" id="3.40.50.2300">
    <property type="match status" value="1"/>
</dbReference>
<dbReference type="Pfam" id="PF00874">
    <property type="entry name" value="PRD"/>
    <property type="match status" value="2"/>
</dbReference>
<keyword evidence="10" id="KW-1185">Reference proteome</keyword>
<evidence type="ECO:0000256" key="5">
    <source>
        <dbReference type="ARBA" id="ARBA00023163"/>
    </source>
</evidence>
<dbReference type="InterPro" id="IPR036390">
    <property type="entry name" value="WH_DNA-bd_sf"/>
</dbReference>
<dbReference type="Pfam" id="PF00359">
    <property type="entry name" value="PTS_EIIA_2"/>
    <property type="match status" value="1"/>
</dbReference>
<dbReference type="InterPro" id="IPR016152">
    <property type="entry name" value="PTrfase/Anion_transptr"/>
</dbReference>
<dbReference type="PROSITE" id="PS51099">
    <property type="entry name" value="PTS_EIIB_TYPE_2"/>
    <property type="match status" value="1"/>
</dbReference>
<dbReference type="eggNOG" id="COG3711">
    <property type="taxonomic scope" value="Bacteria"/>
</dbReference>
<dbReference type="eggNOG" id="COG1762">
    <property type="taxonomic scope" value="Bacteria"/>
</dbReference>
<dbReference type="PANTHER" id="PTHR30185:SF13">
    <property type="entry name" value="LICABCH OPERON REGULATOR-RELATED"/>
    <property type="match status" value="1"/>
</dbReference>
<proteinExistence type="predicted"/>
<dbReference type="RefSeq" id="WP_021725631.1">
    <property type="nucleotide sequence ID" value="NZ_AWEZ01000030.1"/>
</dbReference>
<dbReference type="SUPFAM" id="SSF55804">
    <property type="entry name" value="Phoshotransferase/anion transport protein"/>
    <property type="match status" value="1"/>
</dbReference>
<name>U2T8D2_9ACTN</name>
<dbReference type="InterPro" id="IPR013196">
    <property type="entry name" value="HTH_11"/>
</dbReference>
<dbReference type="InterPro" id="IPR050661">
    <property type="entry name" value="BglG_antiterminators"/>
</dbReference>
<evidence type="ECO:0000256" key="1">
    <source>
        <dbReference type="ARBA" id="ARBA00022679"/>
    </source>
</evidence>
<organism evidence="9 10">
    <name type="scientific">Olsenella profusa F0195</name>
    <dbReference type="NCBI Taxonomy" id="1125712"/>
    <lineage>
        <taxon>Bacteria</taxon>
        <taxon>Bacillati</taxon>
        <taxon>Actinomycetota</taxon>
        <taxon>Coriobacteriia</taxon>
        <taxon>Coriobacteriales</taxon>
        <taxon>Atopobiaceae</taxon>
        <taxon>Olsenella</taxon>
    </lineage>
</organism>
<feature type="domain" description="PRD" evidence="8">
    <location>
        <begin position="287"/>
        <end position="394"/>
    </location>
</feature>
<dbReference type="InterPro" id="IPR011608">
    <property type="entry name" value="PRD"/>
</dbReference>
<evidence type="ECO:0000259" key="8">
    <source>
        <dbReference type="PROSITE" id="PS51372"/>
    </source>
</evidence>
<gene>
    <name evidence="9" type="ORF">HMPREF1316_1882</name>
</gene>
<dbReference type="STRING" id="1125712.HMPREF1316_1882"/>
<dbReference type="InterPro" id="IPR036634">
    <property type="entry name" value="PRD_sf"/>
</dbReference>
<keyword evidence="9" id="KW-0670">Pyruvate</keyword>
<dbReference type="EMBL" id="AWEZ01000030">
    <property type="protein sequence ID" value="ERL09274.1"/>
    <property type="molecule type" value="Genomic_DNA"/>
</dbReference>
<feature type="domain" description="PTS EIIB type-2" evidence="7">
    <location>
        <begin position="398"/>
        <end position="489"/>
    </location>
</feature>
<dbReference type="Gene3D" id="1.10.1790.10">
    <property type="entry name" value="PRD domain"/>
    <property type="match status" value="2"/>
</dbReference>
<evidence type="ECO:0000256" key="4">
    <source>
        <dbReference type="ARBA" id="ARBA00023159"/>
    </source>
</evidence>
<keyword evidence="4" id="KW-0010">Activator</keyword>
<protein>
    <submittedName>
        <fullName evidence="9">Phosphoenolpyruvate-dependent sugar PTS family porter, EIIA 2 component</fullName>
    </submittedName>
</protein>
<dbReference type="PROSITE" id="PS51372">
    <property type="entry name" value="PRD_2"/>
    <property type="match status" value="2"/>
</dbReference>